<evidence type="ECO:0000313" key="10">
    <source>
        <dbReference type="RefSeq" id="XP_072833687.1"/>
    </source>
</evidence>
<evidence type="ECO:0000259" key="8">
    <source>
        <dbReference type="PROSITE" id="PS50850"/>
    </source>
</evidence>
<feature type="transmembrane region" description="Helical" evidence="7">
    <location>
        <begin position="137"/>
        <end position="155"/>
    </location>
</feature>
<dbReference type="InterPro" id="IPR005829">
    <property type="entry name" value="Sugar_transporter_CS"/>
</dbReference>
<evidence type="ECO:0000256" key="2">
    <source>
        <dbReference type="ARBA" id="ARBA00022692"/>
    </source>
</evidence>
<dbReference type="PANTHER" id="PTHR23503">
    <property type="entry name" value="SOLUTE CARRIER FAMILY 2"/>
    <property type="match status" value="1"/>
</dbReference>
<keyword evidence="3 7" id="KW-1133">Transmembrane helix</keyword>
<dbReference type="PRINTS" id="PR00171">
    <property type="entry name" value="SUGRTRNSPORT"/>
</dbReference>
<dbReference type="NCBIfam" id="TIGR00879">
    <property type="entry name" value="SP"/>
    <property type="match status" value="1"/>
</dbReference>
<feature type="transmembrane region" description="Helical" evidence="7">
    <location>
        <begin position="199"/>
        <end position="217"/>
    </location>
</feature>
<dbReference type="InterPro" id="IPR036259">
    <property type="entry name" value="MFS_trans_sf"/>
</dbReference>
<dbReference type="GeneID" id="110073257"/>
<evidence type="ECO:0000256" key="3">
    <source>
        <dbReference type="ARBA" id="ARBA00022989"/>
    </source>
</evidence>
<dbReference type="PROSITE" id="PS50850">
    <property type="entry name" value="MFS"/>
    <property type="match status" value="1"/>
</dbReference>
<feature type="transmembrane region" description="Helical" evidence="7">
    <location>
        <begin position="53"/>
        <end position="76"/>
    </location>
</feature>
<dbReference type="PANTHER" id="PTHR23503:SF32">
    <property type="entry name" value="SOLUTE CARRIER FAMILY 2, FACILITATED GLUCOSE TRANSPORTER MEMBER 5"/>
    <property type="match status" value="1"/>
</dbReference>
<dbReference type="SUPFAM" id="SSF103473">
    <property type="entry name" value="MFS general substrate transporter"/>
    <property type="match status" value="1"/>
</dbReference>
<evidence type="ECO:0000256" key="1">
    <source>
        <dbReference type="ARBA" id="ARBA00004141"/>
    </source>
</evidence>
<feature type="transmembrane region" description="Helical" evidence="7">
    <location>
        <begin position="229"/>
        <end position="250"/>
    </location>
</feature>
<feature type="transmembrane region" description="Helical" evidence="7">
    <location>
        <begin position="167"/>
        <end position="187"/>
    </location>
</feature>
<dbReference type="RefSeq" id="XP_072833687.1">
    <property type="nucleotide sequence ID" value="XM_072977586.1"/>
</dbReference>
<keyword evidence="4 7" id="KW-0472">Membrane</keyword>
<feature type="coiled-coil region" evidence="6">
    <location>
        <begin position="263"/>
        <end position="290"/>
    </location>
</feature>
<comment type="subcellular location">
    <subcellularLocation>
        <location evidence="1">Membrane</location>
        <topology evidence="1">Multi-pass membrane protein</topology>
    </subcellularLocation>
</comment>
<dbReference type="Gene3D" id="1.20.1250.20">
    <property type="entry name" value="MFS general substrate transporter like domains"/>
    <property type="match status" value="1"/>
</dbReference>
<gene>
    <name evidence="10" type="primary">LOC110073257</name>
</gene>
<feature type="transmembrane region" description="Helical" evidence="7">
    <location>
        <begin position="449"/>
        <end position="469"/>
    </location>
</feature>
<dbReference type="InterPro" id="IPR020846">
    <property type="entry name" value="MFS_dom"/>
</dbReference>
<evidence type="ECO:0000256" key="7">
    <source>
        <dbReference type="SAM" id="Phobius"/>
    </source>
</evidence>
<evidence type="ECO:0000313" key="9">
    <source>
        <dbReference type="Proteomes" id="UP001652642"/>
    </source>
</evidence>
<name>A0ABM5EKK9_9SAUR</name>
<dbReference type="Proteomes" id="UP001652642">
    <property type="component" value="Chromosome 7"/>
</dbReference>
<accession>A0ABM5EKK9</accession>
<reference evidence="10" key="1">
    <citation type="submission" date="2025-08" db="UniProtKB">
        <authorList>
            <consortium name="RefSeq"/>
        </authorList>
    </citation>
    <scope>IDENTIFICATION</scope>
</reference>
<dbReference type="InterPro" id="IPR005828">
    <property type="entry name" value="MFS_sugar_transport-like"/>
</dbReference>
<keyword evidence="6" id="KW-0175">Coiled coil</keyword>
<evidence type="ECO:0000256" key="5">
    <source>
        <dbReference type="RuleBase" id="RU003346"/>
    </source>
</evidence>
<organism evidence="9 10">
    <name type="scientific">Pogona vitticeps</name>
    <name type="common">central bearded dragon</name>
    <dbReference type="NCBI Taxonomy" id="103695"/>
    <lineage>
        <taxon>Eukaryota</taxon>
        <taxon>Metazoa</taxon>
        <taxon>Chordata</taxon>
        <taxon>Craniata</taxon>
        <taxon>Vertebrata</taxon>
        <taxon>Euteleostomi</taxon>
        <taxon>Lepidosauria</taxon>
        <taxon>Squamata</taxon>
        <taxon>Bifurcata</taxon>
        <taxon>Unidentata</taxon>
        <taxon>Episquamata</taxon>
        <taxon>Toxicofera</taxon>
        <taxon>Iguania</taxon>
        <taxon>Acrodonta</taxon>
        <taxon>Agamidae</taxon>
        <taxon>Amphibolurinae</taxon>
        <taxon>Pogona</taxon>
    </lineage>
</organism>
<keyword evidence="9" id="KW-1185">Reference proteome</keyword>
<keyword evidence="5" id="KW-0813">Transport</keyword>
<keyword evidence="2 7" id="KW-0812">Transmembrane</keyword>
<dbReference type="PROSITE" id="PS00217">
    <property type="entry name" value="SUGAR_TRANSPORT_2"/>
    <property type="match status" value="1"/>
</dbReference>
<dbReference type="InterPro" id="IPR045263">
    <property type="entry name" value="GLUT"/>
</dbReference>
<feature type="transmembrane region" description="Helical" evidence="7">
    <location>
        <begin position="412"/>
        <end position="437"/>
    </location>
</feature>
<feature type="transmembrane region" description="Helical" evidence="7">
    <location>
        <begin position="107"/>
        <end position="130"/>
    </location>
</feature>
<protein>
    <submittedName>
        <fullName evidence="10">Solute carrier family 2, facilitated glucose transporter member 5-like isoform X1</fullName>
    </submittedName>
</protein>
<comment type="similarity">
    <text evidence="5">Belongs to the major facilitator superfamily. Sugar transporter (TC 2.A.1.1) family.</text>
</comment>
<sequence length="537" mass="60353">MGDGSSEDMTWNLPPFSSPLAKSDFGIRPREAMDAAGSIEIVRPKRKKPKLTAFLFSTTVFSSIGMFQCGYSLWIVHSSAAIISEFHNATLKPVKEQPNELKFDDELLAVTTIMFPIGALSGLLLLGFLVDHWGRKGTLFLSNCINIACATLLGLSRSWNSYNVGIFARLLNGMSSGMFSCVVPLYIVEISPPNVRGALHVVSTWFLTMGVLMAQILGLHEALGNREGFPHLMSLVGVIAILNMVLLQFVPESPRFLLIQKGNETEARQALKMLRQKDNVEEEVEEMLLEDLCEKAEKNMNLLKLLCFRELRRHMICTIILMAGNQLTGVHGVYFYAERIYLSLGIGSKYIRFMLLGVNGGLHLVTLLVIFSIDSVGRRFLLLIGIMICSMISILLAVFLELQVKNNPSWAYISTMLVLLFLAAQMVGPAPVPYLLVGELFLQSARGSACMIGGFVNWFSRLFVPLMFIRLEPLIGPYIFLLFWPISIFIFIYIFKMIPETKGRTFMEIQKAMEMRLQKKEHRKRRAKSKAGVNSFH</sequence>
<feature type="transmembrane region" description="Helical" evidence="7">
    <location>
        <begin position="315"/>
        <end position="337"/>
    </location>
</feature>
<dbReference type="InterPro" id="IPR003663">
    <property type="entry name" value="Sugar/inositol_transpt"/>
</dbReference>
<evidence type="ECO:0000256" key="6">
    <source>
        <dbReference type="SAM" id="Coils"/>
    </source>
</evidence>
<feature type="domain" description="Major facilitator superfamily (MFS) profile" evidence="8">
    <location>
        <begin position="58"/>
        <end position="502"/>
    </location>
</feature>
<feature type="transmembrane region" description="Helical" evidence="7">
    <location>
        <begin position="349"/>
        <end position="373"/>
    </location>
</feature>
<dbReference type="PROSITE" id="PS00216">
    <property type="entry name" value="SUGAR_TRANSPORT_1"/>
    <property type="match status" value="2"/>
</dbReference>
<dbReference type="Pfam" id="PF00083">
    <property type="entry name" value="Sugar_tr"/>
    <property type="match status" value="1"/>
</dbReference>
<feature type="transmembrane region" description="Helical" evidence="7">
    <location>
        <begin position="475"/>
        <end position="495"/>
    </location>
</feature>
<evidence type="ECO:0000256" key="4">
    <source>
        <dbReference type="ARBA" id="ARBA00023136"/>
    </source>
</evidence>
<feature type="transmembrane region" description="Helical" evidence="7">
    <location>
        <begin position="380"/>
        <end position="400"/>
    </location>
</feature>
<proteinExistence type="inferred from homology"/>